<proteinExistence type="predicted"/>
<evidence type="ECO:0000313" key="4">
    <source>
        <dbReference type="Proteomes" id="UP000290401"/>
    </source>
</evidence>
<evidence type="ECO:0000313" key="2">
    <source>
        <dbReference type="EMBL" id="RXH09403.1"/>
    </source>
</evidence>
<dbReference type="Proteomes" id="UP000290401">
    <property type="component" value="Unassembled WGS sequence"/>
</dbReference>
<gene>
    <name evidence="2" type="ORF">EAS56_25870</name>
    <name evidence="1" type="ORF">XH91_14770</name>
</gene>
<reference evidence="2 4" key="2">
    <citation type="submission" date="2018-10" db="EMBL/GenBank/DDBJ databases">
        <title>Bradyrhizobium sp. nov., effective nodules isolated from peanut in China.</title>
        <authorList>
            <person name="Li Y."/>
        </authorList>
    </citation>
    <scope>NUCLEOTIDE SEQUENCE [LARGE SCALE GENOMIC DNA]</scope>
    <source>
        <strain evidence="2 4">CCBAU 53426</strain>
    </source>
</reference>
<dbReference type="Proteomes" id="UP000288972">
    <property type="component" value="Chromosome"/>
</dbReference>
<evidence type="ECO:0000313" key="1">
    <source>
        <dbReference type="EMBL" id="QAU46503.1"/>
    </source>
</evidence>
<organism evidence="1 3">
    <name type="scientific">Bradyrhizobium guangzhouense</name>
    <dbReference type="NCBI Taxonomy" id="1325095"/>
    <lineage>
        <taxon>Bacteria</taxon>
        <taxon>Pseudomonadati</taxon>
        <taxon>Pseudomonadota</taxon>
        <taxon>Alphaproteobacteria</taxon>
        <taxon>Hyphomicrobiales</taxon>
        <taxon>Nitrobacteraceae</taxon>
        <taxon>Bradyrhizobium</taxon>
    </lineage>
</organism>
<sequence>MVPPTRLDYIGIMTDALKKLIEAAKTANPTEEHREEQRRSFVYGNTHFENALITREMVDLEAEKLAKEEK</sequence>
<reference evidence="1 3" key="1">
    <citation type="submission" date="2018-06" db="EMBL/GenBank/DDBJ databases">
        <title>Comparative genomics of rhizobia nodulating Arachis hypogaea in China.</title>
        <authorList>
            <person name="Li Y."/>
        </authorList>
    </citation>
    <scope>NUCLEOTIDE SEQUENCE [LARGE SCALE GENOMIC DNA]</scope>
    <source>
        <strain evidence="1 3">CCBAU 51670</strain>
    </source>
</reference>
<name>A0AAE5X0U9_9BRAD</name>
<dbReference type="KEGG" id="bgz:XH91_14770"/>
<dbReference type="AlphaFoldDB" id="A0AAE5X0U9"/>
<protein>
    <submittedName>
        <fullName evidence="1">Uncharacterized protein</fullName>
    </submittedName>
</protein>
<evidence type="ECO:0000313" key="3">
    <source>
        <dbReference type="Proteomes" id="UP000288972"/>
    </source>
</evidence>
<dbReference type="EMBL" id="CP030053">
    <property type="protein sequence ID" value="QAU46503.1"/>
    <property type="molecule type" value="Genomic_DNA"/>
</dbReference>
<keyword evidence="4" id="KW-1185">Reference proteome</keyword>
<accession>A0AAE5X0U9</accession>
<dbReference type="EMBL" id="RDQZ01000025">
    <property type="protein sequence ID" value="RXH09403.1"/>
    <property type="molecule type" value="Genomic_DNA"/>
</dbReference>